<evidence type="ECO:0000256" key="3">
    <source>
        <dbReference type="ARBA" id="ARBA00023015"/>
    </source>
</evidence>
<evidence type="ECO:0000313" key="9">
    <source>
        <dbReference type="EMBL" id="NJP38709.1"/>
    </source>
</evidence>
<dbReference type="Gene3D" id="3.40.50.300">
    <property type="entry name" value="P-loop containing nucleotide triphosphate hydrolases"/>
    <property type="match status" value="1"/>
</dbReference>
<dbReference type="GO" id="GO:0005524">
    <property type="term" value="F:ATP binding"/>
    <property type="evidence" value="ECO:0007669"/>
    <property type="project" value="UniProtKB-KW"/>
</dbReference>
<dbReference type="NCBIfam" id="TIGR00229">
    <property type="entry name" value="sensory_box"/>
    <property type="match status" value="1"/>
</dbReference>
<dbReference type="InterPro" id="IPR002197">
    <property type="entry name" value="HTH_Fis"/>
</dbReference>
<dbReference type="InterPro" id="IPR025662">
    <property type="entry name" value="Sigma_54_int_dom_ATP-bd_1"/>
</dbReference>
<feature type="domain" description="Sigma-54 factor interaction" evidence="7">
    <location>
        <begin position="138"/>
        <end position="366"/>
    </location>
</feature>
<dbReference type="EMBL" id="JAATHJ010000028">
    <property type="protein sequence ID" value="NJP38709.1"/>
    <property type="molecule type" value="Genomic_DNA"/>
</dbReference>
<keyword evidence="5" id="KW-0804">Transcription</keyword>
<dbReference type="GO" id="GO:0006355">
    <property type="term" value="P:regulation of DNA-templated transcription"/>
    <property type="evidence" value="ECO:0007669"/>
    <property type="project" value="InterPro"/>
</dbReference>
<dbReference type="SMART" id="SM00091">
    <property type="entry name" value="PAS"/>
    <property type="match status" value="1"/>
</dbReference>
<dbReference type="PRINTS" id="PR01590">
    <property type="entry name" value="HTHFIS"/>
</dbReference>
<dbReference type="Pfam" id="PF00158">
    <property type="entry name" value="Sigma54_activat"/>
    <property type="match status" value="1"/>
</dbReference>
<evidence type="ECO:0000256" key="2">
    <source>
        <dbReference type="ARBA" id="ARBA00022840"/>
    </source>
</evidence>
<dbReference type="PROSITE" id="PS00688">
    <property type="entry name" value="SIGMA54_INTERACT_3"/>
    <property type="match status" value="1"/>
</dbReference>
<dbReference type="Pfam" id="PF25601">
    <property type="entry name" value="AAA_lid_14"/>
    <property type="match status" value="1"/>
</dbReference>
<dbReference type="PROSITE" id="PS50112">
    <property type="entry name" value="PAS"/>
    <property type="match status" value="1"/>
</dbReference>
<dbReference type="InterPro" id="IPR035965">
    <property type="entry name" value="PAS-like_dom_sf"/>
</dbReference>
<name>A0A969TY00_9BACI</name>
<dbReference type="InterPro" id="IPR000014">
    <property type="entry name" value="PAS"/>
</dbReference>
<comment type="caution">
    <text evidence="9">The sequence shown here is derived from an EMBL/GenBank/DDBJ whole genome shotgun (WGS) entry which is preliminary data.</text>
</comment>
<dbReference type="PROSITE" id="PS00676">
    <property type="entry name" value="SIGMA54_INTERACT_2"/>
    <property type="match status" value="1"/>
</dbReference>
<dbReference type="InterPro" id="IPR002078">
    <property type="entry name" value="Sigma_54_int"/>
</dbReference>
<keyword evidence="3" id="KW-0805">Transcription regulation</keyword>
<dbReference type="InterPro" id="IPR009057">
    <property type="entry name" value="Homeodomain-like_sf"/>
</dbReference>
<evidence type="ECO:0000256" key="5">
    <source>
        <dbReference type="ARBA" id="ARBA00023163"/>
    </source>
</evidence>
<dbReference type="GO" id="GO:0043565">
    <property type="term" value="F:sequence-specific DNA binding"/>
    <property type="evidence" value="ECO:0007669"/>
    <property type="project" value="InterPro"/>
</dbReference>
<evidence type="ECO:0000256" key="4">
    <source>
        <dbReference type="ARBA" id="ARBA00023125"/>
    </source>
</evidence>
<dbReference type="InterPro" id="IPR025944">
    <property type="entry name" value="Sigma_54_int_dom_CS"/>
</dbReference>
<dbReference type="PANTHER" id="PTHR32071">
    <property type="entry name" value="TRANSCRIPTIONAL REGULATORY PROTEIN"/>
    <property type="match status" value="1"/>
</dbReference>
<keyword evidence="2" id="KW-0067">ATP-binding</keyword>
<dbReference type="InterPro" id="IPR058031">
    <property type="entry name" value="AAA_lid_NorR"/>
</dbReference>
<accession>A0A969TY00</accession>
<dbReference type="Gene3D" id="1.10.10.60">
    <property type="entry name" value="Homeodomain-like"/>
    <property type="match status" value="1"/>
</dbReference>
<protein>
    <submittedName>
        <fullName evidence="9">Sigma 54-interacting transcriptional regulator</fullName>
    </submittedName>
</protein>
<dbReference type="Gene3D" id="1.10.8.60">
    <property type="match status" value="1"/>
</dbReference>
<dbReference type="InterPro" id="IPR027417">
    <property type="entry name" value="P-loop_NTPase"/>
</dbReference>
<keyword evidence="1" id="KW-0547">Nucleotide-binding</keyword>
<proteinExistence type="predicted"/>
<dbReference type="SUPFAM" id="SSF52540">
    <property type="entry name" value="P-loop containing nucleoside triphosphate hydrolases"/>
    <property type="match status" value="1"/>
</dbReference>
<dbReference type="CDD" id="cd00130">
    <property type="entry name" value="PAS"/>
    <property type="match status" value="1"/>
</dbReference>
<dbReference type="PANTHER" id="PTHR32071:SF74">
    <property type="entry name" value="TRANSCRIPTIONAL ACTIVATOR ROCR"/>
    <property type="match status" value="1"/>
</dbReference>
<keyword evidence="4" id="KW-0238">DNA-binding</keyword>
<dbReference type="Gene3D" id="3.30.450.20">
    <property type="entry name" value="PAS domain"/>
    <property type="match status" value="1"/>
</dbReference>
<keyword evidence="10" id="KW-1185">Reference proteome</keyword>
<dbReference type="Proteomes" id="UP000752012">
    <property type="component" value="Unassembled WGS sequence"/>
</dbReference>
<dbReference type="AlphaFoldDB" id="A0A969TY00"/>
<gene>
    <name evidence="9" type="ORF">HCN83_14165</name>
</gene>
<dbReference type="InterPro" id="IPR025943">
    <property type="entry name" value="Sigma_54_int_dom_ATP-bd_2"/>
</dbReference>
<dbReference type="Pfam" id="PF02954">
    <property type="entry name" value="HTH_8"/>
    <property type="match status" value="1"/>
</dbReference>
<dbReference type="CDD" id="cd00009">
    <property type="entry name" value="AAA"/>
    <property type="match status" value="1"/>
</dbReference>
<reference evidence="9 10" key="1">
    <citation type="submission" date="2020-03" db="EMBL/GenBank/DDBJ databases">
        <title>Assessment of the enzymatic potential of alkaline-tolerant lipase obtained from Bacillus luteus H11 (technogenic soil) for the bioremediation of saline soils contaminated with petroleum substances.</title>
        <authorList>
            <person name="Kalwasinska A."/>
        </authorList>
    </citation>
    <scope>NUCLEOTIDE SEQUENCE [LARGE SCALE GENOMIC DNA]</scope>
    <source>
        <strain evidence="9 10">H11</strain>
    </source>
</reference>
<evidence type="ECO:0000256" key="6">
    <source>
        <dbReference type="SAM" id="MobiDB-lite"/>
    </source>
</evidence>
<dbReference type="InterPro" id="IPR003593">
    <property type="entry name" value="AAA+_ATPase"/>
</dbReference>
<evidence type="ECO:0000259" key="7">
    <source>
        <dbReference type="PROSITE" id="PS50045"/>
    </source>
</evidence>
<feature type="region of interest" description="Disordered" evidence="6">
    <location>
        <begin position="389"/>
        <end position="411"/>
    </location>
</feature>
<evidence type="ECO:0000256" key="1">
    <source>
        <dbReference type="ARBA" id="ARBA00022741"/>
    </source>
</evidence>
<dbReference type="Pfam" id="PF13426">
    <property type="entry name" value="PAS_9"/>
    <property type="match status" value="1"/>
</dbReference>
<dbReference type="PROSITE" id="PS00675">
    <property type="entry name" value="SIGMA54_INTERACT_1"/>
    <property type="match status" value="1"/>
</dbReference>
<dbReference type="PROSITE" id="PS50045">
    <property type="entry name" value="SIGMA54_INTERACT_4"/>
    <property type="match status" value="1"/>
</dbReference>
<dbReference type="FunFam" id="3.40.50.300:FF:000006">
    <property type="entry name" value="DNA-binding transcriptional regulator NtrC"/>
    <property type="match status" value="1"/>
</dbReference>
<dbReference type="SUPFAM" id="SSF46689">
    <property type="entry name" value="Homeodomain-like"/>
    <property type="match status" value="1"/>
</dbReference>
<dbReference type="SUPFAM" id="SSF55785">
    <property type="entry name" value="PYP-like sensor domain (PAS domain)"/>
    <property type="match status" value="1"/>
</dbReference>
<dbReference type="SMART" id="SM00382">
    <property type="entry name" value="AAA"/>
    <property type="match status" value="1"/>
</dbReference>
<evidence type="ECO:0000259" key="8">
    <source>
        <dbReference type="PROSITE" id="PS50112"/>
    </source>
</evidence>
<dbReference type="RefSeq" id="WP_168008461.1">
    <property type="nucleotide sequence ID" value="NZ_JAATHJ010000028.1"/>
</dbReference>
<evidence type="ECO:0000313" key="10">
    <source>
        <dbReference type="Proteomes" id="UP000752012"/>
    </source>
</evidence>
<organism evidence="9 10">
    <name type="scientific">Alkalicoccus luteus</name>
    <dbReference type="NCBI Taxonomy" id="1237094"/>
    <lineage>
        <taxon>Bacteria</taxon>
        <taxon>Bacillati</taxon>
        <taxon>Bacillota</taxon>
        <taxon>Bacilli</taxon>
        <taxon>Bacillales</taxon>
        <taxon>Bacillaceae</taxon>
        <taxon>Alkalicoccus</taxon>
    </lineage>
</organism>
<feature type="domain" description="PAS" evidence="8">
    <location>
        <begin position="5"/>
        <end position="79"/>
    </location>
</feature>
<sequence length="459" mass="52039">MLPEMPAVYKQLLDQLDAGIHIVDRDGKSLIYNEKMSRIEGMNKEEVLRKNIMDIFMFASEEDSRLLQALKYGKSFQSEKQTYFTFKGKEITTINDIFPIEVDGISAGAVEIAEDITKLERMARRKRNDSLRFTFERIVGESIPLQETVQRARQAARTNSSVLLYGETGTGKELFAQSIHAESPRASGPFIAQNCAALPESLMEGILFGSVKGAYTGAGGQAGLFEQAAGGTLLLDEINSLSTPMQAKLLRILQEKTVRRLGGTKDVPVDVRIIAVLNEDPLTAMQEGRLRPDLYYRLSVVSLAVPPLRERIRDIPVLSRYFISLFNEQFQLSVEGLAEETAYLFHAYEWPGNVRELEHIIEGAMNMMHDTGRIEPYHLPGHMRMRFSKEKPRPAESDEHPQKSLKEHLEASERMYLEETLRRTNQNVTRAADMLGLSRQSLQYRLKKLKIQRPDTAES</sequence>